<dbReference type="OrthoDB" id="7360463at2"/>
<evidence type="ECO:0000313" key="3">
    <source>
        <dbReference type="EMBL" id="TQV66359.1"/>
    </source>
</evidence>
<dbReference type="Proteomes" id="UP000315816">
    <property type="component" value="Unassembled WGS sequence"/>
</dbReference>
<reference evidence="3 4" key="1">
    <citation type="submission" date="2019-06" db="EMBL/GenBank/DDBJ databases">
        <title>A novel species of marine bacteria.</title>
        <authorList>
            <person name="Wang Y."/>
        </authorList>
    </citation>
    <scope>NUCLEOTIDE SEQUENCE [LARGE SCALE GENOMIC DNA]</scope>
    <source>
        <strain evidence="3 4">MA1-10</strain>
    </source>
</reference>
<feature type="domain" description="DUF2062" evidence="2">
    <location>
        <begin position="25"/>
        <end position="189"/>
    </location>
</feature>
<dbReference type="PANTHER" id="PTHR40547:SF1">
    <property type="entry name" value="SLL0298 PROTEIN"/>
    <property type="match status" value="1"/>
</dbReference>
<name>A0A545SN10_9RHOB</name>
<evidence type="ECO:0000256" key="1">
    <source>
        <dbReference type="SAM" id="Phobius"/>
    </source>
</evidence>
<dbReference type="EMBL" id="VICH01000010">
    <property type="protein sequence ID" value="TQV66359.1"/>
    <property type="molecule type" value="Genomic_DNA"/>
</dbReference>
<protein>
    <submittedName>
        <fullName evidence="3">DUF2062 domain-containing protein</fullName>
    </submittedName>
</protein>
<evidence type="ECO:0000259" key="2">
    <source>
        <dbReference type="Pfam" id="PF09835"/>
    </source>
</evidence>
<organism evidence="3 4">
    <name type="scientific">Aliiroseovarius halocynthiae</name>
    <dbReference type="NCBI Taxonomy" id="985055"/>
    <lineage>
        <taxon>Bacteria</taxon>
        <taxon>Pseudomonadati</taxon>
        <taxon>Pseudomonadota</taxon>
        <taxon>Alphaproteobacteria</taxon>
        <taxon>Rhodobacterales</taxon>
        <taxon>Paracoccaceae</taxon>
        <taxon>Aliiroseovarius</taxon>
    </lineage>
</organism>
<feature type="transmembrane region" description="Helical" evidence="1">
    <location>
        <begin position="48"/>
        <end position="74"/>
    </location>
</feature>
<dbReference type="InterPro" id="IPR018639">
    <property type="entry name" value="DUF2062"/>
</dbReference>
<comment type="caution">
    <text evidence="3">The sequence shown here is derived from an EMBL/GenBank/DDBJ whole genome shotgun (WGS) entry which is preliminary data.</text>
</comment>
<keyword evidence="1" id="KW-1133">Transmembrane helix</keyword>
<sequence length="215" mass="24301">MFKRNPRSYLRIVAEFFYPRGGWYRAAQYVIHRLRRLPDPAHRISRGIAAGVFASFTPFYGLHFLTAAILSWLVRGNVLASLLATFVGNPLTFPLIAELCVNLGHAMMGQNVVVHLPEIVSSFAGATNGLWANFKSIFTDDIANWSQIHLFYDRVFLPYLVGCLIPGIAAGTVAYVLANPLIHAYQRRRINKLKTRYEKRMAERFTKGGDPTKNE</sequence>
<dbReference type="RefSeq" id="WP_142854391.1">
    <property type="nucleotide sequence ID" value="NZ_FXWW01000008.1"/>
</dbReference>
<dbReference type="Pfam" id="PF09835">
    <property type="entry name" value="DUF2062"/>
    <property type="match status" value="1"/>
</dbReference>
<accession>A0A545SN10</accession>
<gene>
    <name evidence="3" type="ORF">FIL88_13420</name>
</gene>
<keyword evidence="1" id="KW-0812">Transmembrane</keyword>
<proteinExistence type="predicted"/>
<evidence type="ECO:0000313" key="4">
    <source>
        <dbReference type="Proteomes" id="UP000315816"/>
    </source>
</evidence>
<feature type="transmembrane region" description="Helical" evidence="1">
    <location>
        <begin position="156"/>
        <end position="178"/>
    </location>
</feature>
<dbReference type="PANTHER" id="PTHR40547">
    <property type="entry name" value="SLL0298 PROTEIN"/>
    <property type="match status" value="1"/>
</dbReference>
<keyword evidence="1" id="KW-0472">Membrane</keyword>
<keyword evidence="4" id="KW-1185">Reference proteome</keyword>
<dbReference type="AlphaFoldDB" id="A0A545SN10"/>